<dbReference type="InterPro" id="IPR000944">
    <property type="entry name" value="Tscrpt_reg_Rrf2"/>
</dbReference>
<organism evidence="1 2">
    <name type="scientific">Faecalicatena contorta</name>
    <dbReference type="NCBI Taxonomy" id="39482"/>
    <lineage>
        <taxon>Bacteria</taxon>
        <taxon>Bacillati</taxon>
        <taxon>Bacillota</taxon>
        <taxon>Clostridia</taxon>
        <taxon>Lachnospirales</taxon>
        <taxon>Lachnospiraceae</taxon>
        <taxon>Faecalicatena</taxon>
    </lineage>
</organism>
<dbReference type="OrthoDB" id="9804747at2"/>
<dbReference type="InterPro" id="IPR036390">
    <property type="entry name" value="WH_DNA-bd_sf"/>
</dbReference>
<accession>A0A316A549</accession>
<evidence type="ECO:0000313" key="1">
    <source>
        <dbReference type="EMBL" id="SUQ12596.1"/>
    </source>
</evidence>
<evidence type="ECO:0000313" key="2">
    <source>
        <dbReference type="Proteomes" id="UP000254051"/>
    </source>
</evidence>
<proteinExistence type="predicted"/>
<reference evidence="2" key="1">
    <citation type="submission" date="2017-07" db="EMBL/GenBank/DDBJ databases">
        <authorList>
            <person name="Varghese N."/>
            <person name="Submissions S."/>
        </authorList>
    </citation>
    <scope>NUCLEOTIDE SEQUENCE [LARGE SCALE GENOMIC DNA]</scope>
    <source>
        <strain evidence="2">NLAE-zl-C134</strain>
    </source>
</reference>
<dbReference type="EMBL" id="UHJJ01000001">
    <property type="protein sequence ID" value="SUQ12596.1"/>
    <property type="molecule type" value="Genomic_DNA"/>
</dbReference>
<gene>
    <name evidence="1" type="ORF">SAMN05216529_101493</name>
</gene>
<dbReference type="InterPro" id="IPR036388">
    <property type="entry name" value="WH-like_DNA-bd_sf"/>
</dbReference>
<dbReference type="Gene3D" id="1.10.10.10">
    <property type="entry name" value="Winged helix-like DNA-binding domain superfamily/Winged helix DNA-binding domain"/>
    <property type="match status" value="1"/>
</dbReference>
<dbReference type="GO" id="GO:0005829">
    <property type="term" value="C:cytosol"/>
    <property type="evidence" value="ECO:0007669"/>
    <property type="project" value="TreeGrafter"/>
</dbReference>
<dbReference type="Proteomes" id="UP000254051">
    <property type="component" value="Unassembled WGS sequence"/>
</dbReference>
<sequence length="137" mass="15506">MQLQLTTDYALRILSFLASEERVVSSTELGERLAVSQKYVLRIGNKLKANGFVDAVYGINGGFTISRPLEDISIYDVIVAIEGTIKLNRCLEPDGYCSRNATTFCVVHHFYREIQEELEKKMKAETLATLLEKSKRI</sequence>
<name>A0A316A549_9FIRM</name>
<protein>
    <submittedName>
        <fullName evidence="1">Rrf2 family protein</fullName>
    </submittedName>
</protein>
<dbReference type="PROSITE" id="PS51197">
    <property type="entry name" value="HTH_RRF2_2"/>
    <property type="match status" value="1"/>
</dbReference>
<dbReference type="NCBIfam" id="TIGR00738">
    <property type="entry name" value="rrf2_super"/>
    <property type="match status" value="1"/>
</dbReference>
<dbReference type="SUPFAM" id="SSF46785">
    <property type="entry name" value="Winged helix' DNA-binding domain"/>
    <property type="match status" value="1"/>
</dbReference>
<dbReference type="RefSeq" id="WP_109708609.1">
    <property type="nucleotide sequence ID" value="NZ_QGDS01000001.1"/>
</dbReference>
<dbReference type="Pfam" id="PF02082">
    <property type="entry name" value="Rrf2"/>
    <property type="match status" value="1"/>
</dbReference>
<dbReference type="PANTHER" id="PTHR33221">
    <property type="entry name" value="WINGED HELIX-TURN-HELIX TRANSCRIPTIONAL REGULATOR, RRF2 FAMILY"/>
    <property type="match status" value="1"/>
</dbReference>
<keyword evidence="2" id="KW-1185">Reference proteome</keyword>
<dbReference type="GO" id="GO:0003700">
    <property type="term" value="F:DNA-binding transcription factor activity"/>
    <property type="evidence" value="ECO:0007669"/>
    <property type="project" value="TreeGrafter"/>
</dbReference>
<dbReference type="PANTHER" id="PTHR33221:SF2">
    <property type="entry name" value="TRANSCRIPTIONAL REGULATOR"/>
    <property type="match status" value="1"/>
</dbReference>
<dbReference type="AlphaFoldDB" id="A0A316A549"/>